<protein>
    <submittedName>
        <fullName evidence="2">Exopolysaccharide biosynthesis protein</fullName>
    </submittedName>
</protein>
<dbReference type="PANTHER" id="PTHR41795:SF1">
    <property type="entry name" value="EXOPOLYSACCHARIDE SYNTHESIS PROTEIN"/>
    <property type="match status" value="1"/>
</dbReference>
<evidence type="ECO:0000313" key="3">
    <source>
        <dbReference type="Proteomes" id="UP000325255"/>
    </source>
</evidence>
<dbReference type="Pfam" id="PF06055">
    <property type="entry name" value="ExoD"/>
    <property type="match status" value="1"/>
</dbReference>
<gene>
    <name evidence="2" type="ORF">F1189_22840</name>
</gene>
<feature type="transmembrane region" description="Helical" evidence="1">
    <location>
        <begin position="166"/>
        <end position="187"/>
    </location>
</feature>
<keyword evidence="3" id="KW-1185">Reference proteome</keyword>
<name>A0A5M6IN95_9PROT</name>
<dbReference type="InterPro" id="IPR010331">
    <property type="entry name" value="ExoD"/>
</dbReference>
<accession>A0A5M6IN95</accession>
<keyword evidence="1" id="KW-0812">Transmembrane</keyword>
<dbReference type="Proteomes" id="UP000325255">
    <property type="component" value="Unassembled WGS sequence"/>
</dbReference>
<organism evidence="2 3">
    <name type="scientific">Rhodovastum atsumiense</name>
    <dbReference type="NCBI Taxonomy" id="504468"/>
    <lineage>
        <taxon>Bacteria</taxon>
        <taxon>Pseudomonadati</taxon>
        <taxon>Pseudomonadota</taxon>
        <taxon>Alphaproteobacteria</taxon>
        <taxon>Acetobacterales</taxon>
        <taxon>Acetobacteraceae</taxon>
        <taxon>Rhodovastum</taxon>
    </lineage>
</organism>
<keyword evidence="1" id="KW-0472">Membrane</keyword>
<feature type="transmembrane region" description="Helical" evidence="1">
    <location>
        <begin position="99"/>
        <end position="121"/>
    </location>
</feature>
<evidence type="ECO:0000313" key="2">
    <source>
        <dbReference type="EMBL" id="KAA5609731.1"/>
    </source>
</evidence>
<comment type="caution">
    <text evidence="2">The sequence shown here is derived from an EMBL/GenBank/DDBJ whole genome shotgun (WGS) entry which is preliminary data.</text>
</comment>
<proteinExistence type="predicted"/>
<sequence length="244" mass="25324">MSIRRCRSASPSPCSPVAFLCRCCAGLTGRRPVEDFRMTAAITTPVSIRLATLGETLEGHEDATVGDIVDALGDAGLGLMLLLLALPAMIPIPGLPVGLVFGLAMVALGAQMASGAHRPWLPGRLRRRRLRGRMVTEAIRRSLPWVKRMEAWLRPGRLRDLTSGRVQAALGLPVAVLGLALAVPIPFGNNAPGLAAAVLACGLLVRDGGAVLAGLGLTVLSVLVVGALVVSGAHVFDAALALFV</sequence>
<dbReference type="OrthoDB" id="8550083at2"/>
<dbReference type="EMBL" id="VWPK01000045">
    <property type="protein sequence ID" value="KAA5609731.1"/>
    <property type="molecule type" value="Genomic_DNA"/>
</dbReference>
<dbReference type="PANTHER" id="PTHR41795">
    <property type="entry name" value="EXOPOLYSACCHARIDE SYNTHESIS PROTEIN"/>
    <property type="match status" value="1"/>
</dbReference>
<keyword evidence="1" id="KW-1133">Transmembrane helix</keyword>
<dbReference type="AlphaFoldDB" id="A0A5M6IN95"/>
<evidence type="ECO:0000256" key="1">
    <source>
        <dbReference type="SAM" id="Phobius"/>
    </source>
</evidence>
<reference evidence="2 3" key="1">
    <citation type="submission" date="2019-09" db="EMBL/GenBank/DDBJ databases">
        <title>Genome sequence of Rhodovastum atsumiense, a diverse member of the Acetobacteraceae family of non-sulfur purple photosynthetic bacteria.</title>
        <authorList>
            <person name="Meyer T."/>
            <person name="Kyndt J."/>
        </authorList>
    </citation>
    <scope>NUCLEOTIDE SEQUENCE [LARGE SCALE GENOMIC DNA]</scope>
    <source>
        <strain evidence="2 3">DSM 21279</strain>
    </source>
</reference>